<feature type="signal peptide" evidence="2">
    <location>
        <begin position="1"/>
        <end position="21"/>
    </location>
</feature>
<gene>
    <name evidence="3" type="ORF">LGH74_18130</name>
</gene>
<dbReference type="EMBL" id="JAJADR010000005">
    <property type="protein sequence ID" value="MCB2409914.1"/>
    <property type="molecule type" value="Genomic_DNA"/>
</dbReference>
<organism evidence="3 4">
    <name type="scientific">Hymenobacter lucidus</name>
    <dbReference type="NCBI Taxonomy" id="2880930"/>
    <lineage>
        <taxon>Bacteria</taxon>
        <taxon>Pseudomonadati</taxon>
        <taxon>Bacteroidota</taxon>
        <taxon>Cytophagia</taxon>
        <taxon>Cytophagales</taxon>
        <taxon>Hymenobacteraceae</taxon>
        <taxon>Hymenobacter</taxon>
    </lineage>
</organism>
<proteinExistence type="predicted"/>
<sequence length="159" mass="17330">MKNQLLSLLAAFVLTIGAAAAQTQPTTRPAGGREHRQQGTPEERATRQSEKMTTELGLTADQSSRIKQILLTRDQEMQALRGQGKPAEGSREQMGAQMKANREKYDAQFKQVLTAEQYTKYTALGKSHMKGGRGAGLNQGEAGKVKAKNGKLKVKKTDS</sequence>
<comment type="caution">
    <text evidence="3">The sequence shown here is derived from an EMBL/GenBank/DDBJ whole genome shotgun (WGS) entry which is preliminary data.</text>
</comment>
<feature type="region of interest" description="Disordered" evidence="1">
    <location>
        <begin position="126"/>
        <end position="159"/>
    </location>
</feature>
<feature type="region of interest" description="Disordered" evidence="1">
    <location>
        <begin position="21"/>
        <end position="59"/>
    </location>
</feature>
<feature type="compositionally biased region" description="Basic residues" evidence="1">
    <location>
        <begin position="145"/>
        <end position="159"/>
    </location>
</feature>
<feature type="compositionally biased region" description="Low complexity" evidence="1">
    <location>
        <begin position="21"/>
        <end position="30"/>
    </location>
</feature>
<accession>A0ABS8AW08</accession>
<feature type="compositionally biased region" description="Basic and acidic residues" evidence="1">
    <location>
        <begin position="31"/>
        <end position="53"/>
    </location>
</feature>
<keyword evidence="4" id="KW-1185">Reference proteome</keyword>
<evidence type="ECO:0000313" key="3">
    <source>
        <dbReference type="EMBL" id="MCB2409914.1"/>
    </source>
</evidence>
<evidence type="ECO:0000313" key="4">
    <source>
        <dbReference type="Proteomes" id="UP001165296"/>
    </source>
</evidence>
<evidence type="ECO:0000256" key="1">
    <source>
        <dbReference type="SAM" id="MobiDB-lite"/>
    </source>
</evidence>
<protein>
    <submittedName>
        <fullName evidence="3">DUF4890 domain-containing protein</fullName>
    </submittedName>
</protein>
<reference evidence="3" key="1">
    <citation type="submission" date="2021-10" db="EMBL/GenBank/DDBJ databases">
        <authorList>
            <person name="Dean J.D."/>
            <person name="Kim M.K."/>
            <person name="Newey C.N."/>
            <person name="Stoker T.S."/>
            <person name="Thompson D.W."/>
            <person name="Grose J.H."/>
        </authorList>
    </citation>
    <scope>NUCLEOTIDE SEQUENCE</scope>
    <source>
        <strain evidence="3">BT178</strain>
    </source>
</reference>
<feature type="chain" id="PRO_5045723705" evidence="2">
    <location>
        <begin position="22"/>
        <end position="159"/>
    </location>
</feature>
<feature type="region of interest" description="Disordered" evidence="1">
    <location>
        <begin position="78"/>
        <end position="101"/>
    </location>
</feature>
<dbReference type="RefSeq" id="WP_226177767.1">
    <property type="nucleotide sequence ID" value="NZ_JAJADR010000005.1"/>
</dbReference>
<evidence type="ECO:0000256" key="2">
    <source>
        <dbReference type="SAM" id="SignalP"/>
    </source>
</evidence>
<keyword evidence="2" id="KW-0732">Signal</keyword>
<dbReference type="Proteomes" id="UP001165296">
    <property type="component" value="Unassembled WGS sequence"/>
</dbReference>
<name>A0ABS8AW08_9BACT</name>